<feature type="transmembrane region" description="Helical" evidence="15">
    <location>
        <begin position="68"/>
        <end position="85"/>
    </location>
</feature>
<evidence type="ECO:0000256" key="6">
    <source>
        <dbReference type="ARBA" id="ARBA00022553"/>
    </source>
</evidence>
<dbReference type="InterPro" id="IPR003661">
    <property type="entry name" value="HisK_dim/P_dom"/>
</dbReference>
<evidence type="ECO:0000313" key="19">
    <source>
        <dbReference type="EMBL" id="MFD2961080.1"/>
    </source>
</evidence>
<evidence type="ECO:0000256" key="7">
    <source>
        <dbReference type="ARBA" id="ARBA00022679"/>
    </source>
</evidence>
<keyword evidence="20" id="KW-1185">Reference proteome</keyword>
<dbReference type="SUPFAM" id="SSF55874">
    <property type="entry name" value="ATPase domain of HSP90 chaperone/DNA topoisomerase II/histidine kinase"/>
    <property type="match status" value="1"/>
</dbReference>
<dbReference type="InterPro" id="IPR011006">
    <property type="entry name" value="CheY-like_superfamily"/>
</dbReference>
<dbReference type="Proteomes" id="UP001597560">
    <property type="component" value="Unassembled WGS sequence"/>
</dbReference>
<dbReference type="PROSITE" id="PS50894">
    <property type="entry name" value="HPT"/>
    <property type="match status" value="1"/>
</dbReference>
<dbReference type="SUPFAM" id="SSF47384">
    <property type="entry name" value="Homodimeric domain of signal transducing histidine kinase"/>
    <property type="match status" value="1"/>
</dbReference>
<evidence type="ECO:0000256" key="3">
    <source>
        <dbReference type="ARBA" id="ARBA00012438"/>
    </source>
</evidence>
<dbReference type="CDD" id="cd16922">
    <property type="entry name" value="HATPase_EvgS-ArcB-TorS-like"/>
    <property type="match status" value="1"/>
</dbReference>
<dbReference type="Gene3D" id="3.40.50.2300">
    <property type="match status" value="1"/>
</dbReference>
<evidence type="ECO:0000256" key="15">
    <source>
        <dbReference type="SAM" id="Phobius"/>
    </source>
</evidence>
<dbReference type="SUPFAM" id="SSF47226">
    <property type="entry name" value="Histidine-containing phosphotransfer domain, HPT domain"/>
    <property type="match status" value="1"/>
</dbReference>
<dbReference type="CDD" id="cd17546">
    <property type="entry name" value="REC_hyHK_CKI1_RcsC-like"/>
    <property type="match status" value="1"/>
</dbReference>
<dbReference type="RefSeq" id="WP_377609301.1">
    <property type="nucleotide sequence ID" value="NZ_JBHUPA010000002.1"/>
</dbReference>
<evidence type="ECO:0000256" key="1">
    <source>
        <dbReference type="ARBA" id="ARBA00000085"/>
    </source>
</evidence>
<evidence type="ECO:0000256" key="13">
    <source>
        <dbReference type="PROSITE-ProRule" id="PRU00110"/>
    </source>
</evidence>
<reference evidence="20" key="1">
    <citation type="journal article" date="2019" name="Int. J. Syst. Evol. Microbiol.">
        <title>The Global Catalogue of Microorganisms (GCM) 10K type strain sequencing project: providing services to taxonomists for standard genome sequencing and annotation.</title>
        <authorList>
            <consortium name="The Broad Institute Genomics Platform"/>
            <consortium name="The Broad Institute Genome Sequencing Center for Infectious Disease"/>
            <person name="Wu L."/>
            <person name="Ma J."/>
        </authorList>
    </citation>
    <scope>NUCLEOTIDE SEQUENCE [LARGE SCALE GENOMIC DNA]</scope>
    <source>
        <strain evidence="20">KCTC 23098</strain>
    </source>
</reference>
<dbReference type="Gene3D" id="1.10.287.130">
    <property type="match status" value="1"/>
</dbReference>
<feature type="domain" description="Response regulatory" evidence="17">
    <location>
        <begin position="656"/>
        <end position="771"/>
    </location>
</feature>
<protein>
    <recommendedName>
        <fullName evidence="3">histidine kinase</fullName>
        <ecNumber evidence="3">2.7.13.3</ecNumber>
    </recommendedName>
</protein>
<sequence length="903" mass="103244">MLYIVYDLLFLPKASEYYQNDFAATTLVTISFQPLPYLPLSYLTNYKIRNFTLMVDQKLSNKGVRRKVLFVFICCCIALALAWTISKDAFNQVLSAVDNIAKPNEKMRLVSKVSRDIMQLDQLQRSQVLTDGDNSYEQLQKESKLVSASLDSLKNLYSQDSNQTKRIDSIKTLLKERDKLFKAYVQVREKMVDSHEFSKQLQSIGEIVQNTPNSDSTVVTRRKITETTTIEPGEIVKADSMQDDRSFFGKIFGSKRKNPPRPNTITQSRRIVKEGIEELIDTIATSKQDSAIKLIDSVLRTIEETQRAQSDSFIDREVELTYAGNLLISKMLSILNAVEKEGMLQMENENMGARTVMNHSLSRINLVVLSFLGVTIILVLLILSDIRKSNRYRRELEIAKEEAEYHSAAKQRFLSNMSHELRTPLQSIIGYAEQLRDEHPEDSRKVNVIYQSSEHLLQIVNEVLDYNRINSGKFHFNNQDFYLSQLIEEVVAAMQLQAEEKSLSLNLSKEIEGTGYLFGDPFRIKQILYNLLSNAIKFTDQGSVTLMVSTAIKNELTELRITVEDTGKGIPESDIHRIFNEFEQAENSNSGTHFGSGLGLSIVKTLCEAMGGNIRIKSQLGKGSTFDVFIPLKTSTLIETSREENNLIPIKDFTGTIWVIDDDSFILELCHNIFNKYKINHRTFSDPNDLLNTPWDPSVSIVLMDMRMPGKTGVELNHELRPRIEEDVKIYAFTAQALPEEREKIISQGFDGLLLKPFKETDLLHLLGLRKTNEEPLKIKNRNDLRDFDFSNLKKLTYNDSNQVTKILNIFIKDTGKDLINLRNALQANEREQLALICHKLAGRTSQIGGQKIAIKLRKLEIDIRNNEFDILEIQGIIDQLYRLLDYLKEELHSRSFINGTVL</sequence>
<keyword evidence="10 19" id="KW-0547">Nucleotide-binding</keyword>
<keyword evidence="9" id="KW-0418">Kinase</keyword>
<organism evidence="19 20">
    <name type="scientific">Olivibacter jilunii</name>
    <dbReference type="NCBI Taxonomy" id="985016"/>
    <lineage>
        <taxon>Bacteria</taxon>
        <taxon>Pseudomonadati</taxon>
        <taxon>Bacteroidota</taxon>
        <taxon>Sphingobacteriia</taxon>
        <taxon>Sphingobacteriales</taxon>
        <taxon>Sphingobacteriaceae</taxon>
        <taxon>Olivibacter</taxon>
    </lineage>
</organism>
<feature type="transmembrane region" description="Helical" evidence="15">
    <location>
        <begin position="364"/>
        <end position="384"/>
    </location>
</feature>
<feature type="domain" description="Histidine kinase" evidence="16">
    <location>
        <begin position="416"/>
        <end position="634"/>
    </location>
</feature>
<dbReference type="PRINTS" id="PR00344">
    <property type="entry name" value="BCTRLSENSOR"/>
</dbReference>
<dbReference type="Pfam" id="PF00072">
    <property type="entry name" value="Response_reg"/>
    <property type="match status" value="1"/>
</dbReference>
<keyword evidence="12 15" id="KW-0472">Membrane</keyword>
<dbReference type="Pfam" id="PF00512">
    <property type="entry name" value="HisKA"/>
    <property type="match status" value="1"/>
</dbReference>
<feature type="modified residue" description="Phosphohistidine" evidence="13">
    <location>
        <position position="839"/>
    </location>
</feature>
<name>A0ABW6AV47_9SPHI</name>
<keyword evidence="4" id="KW-1003">Cell membrane</keyword>
<dbReference type="InterPro" id="IPR005467">
    <property type="entry name" value="His_kinase_dom"/>
</dbReference>
<feature type="modified residue" description="4-aspartylphosphate" evidence="14">
    <location>
        <position position="705"/>
    </location>
</feature>
<dbReference type="Gene3D" id="1.20.120.160">
    <property type="entry name" value="HPT domain"/>
    <property type="match status" value="1"/>
</dbReference>
<dbReference type="InterPro" id="IPR004358">
    <property type="entry name" value="Sig_transdc_His_kin-like_C"/>
</dbReference>
<dbReference type="SUPFAM" id="SSF52172">
    <property type="entry name" value="CheY-like"/>
    <property type="match status" value="1"/>
</dbReference>
<dbReference type="SMART" id="SM00387">
    <property type="entry name" value="HATPase_c"/>
    <property type="match status" value="1"/>
</dbReference>
<dbReference type="GO" id="GO:0005524">
    <property type="term" value="F:ATP binding"/>
    <property type="evidence" value="ECO:0007669"/>
    <property type="project" value="UniProtKB-KW"/>
</dbReference>
<proteinExistence type="predicted"/>
<dbReference type="EC" id="2.7.13.3" evidence="3"/>
<dbReference type="InterPro" id="IPR001789">
    <property type="entry name" value="Sig_transdc_resp-reg_receiver"/>
</dbReference>
<evidence type="ECO:0000256" key="8">
    <source>
        <dbReference type="ARBA" id="ARBA00022692"/>
    </source>
</evidence>
<dbReference type="Gene3D" id="3.30.565.10">
    <property type="entry name" value="Histidine kinase-like ATPase, C-terminal domain"/>
    <property type="match status" value="1"/>
</dbReference>
<keyword evidence="6 14" id="KW-0597">Phosphoprotein</keyword>
<dbReference type="CDD" id="cd00082">
    <property type="entry name" value="HisKA"/>
    <property type="match status" value="1"/>
</dbReference>
<dbReference type="InterPro" id="IPR003594">
    <property type="entry name" value="HATPase_dom"/>
</dbReference>
<evidence type="ECO:0000256" key="11">
    <source>
        <dbReference type="ARBA" id="ARBA00022989"/>
    </source>
</evidence>
<keyword evidence="8 15" id="KW-0812">Transmembrane</keyword>
<dbReference type="Pfam" id="PF02518">
    <property type="entry name" value="HATPase_c"/>
    <property type="match status" value="1"/>
</dbReference>
<evidence type="ECO:0000256" key="12">
    <source>
        <dbReference type="ARBA" id="ARBA00023136"/>
    </source>
</evidence>
<dbReference type="PROSITE" id="PS50109">
    <property type="entry name" value="HIS_KIN"/>
    <property type="match status" value="1"/>
</dbReference>
<dbReference type="SMART" id="SM00388">
    <property type="entry name" value="HisKA"/>
    <property type="match status" value="1"/>
</dbReference>
<dbReference type="InterPro" id="IPR036097">
    <property type="entry name" value="HisK_dim/P_sf"/>
</dbReference>
<dbReference type="PROSITE" id="PS50110">
    <property type="entry name" value="RESPONSE_REGULATORY"/>
    <property type="match status" value="1"/>
</dbReference>
<keyword evidence="10 19" id="KW-0067">ATP-binding</keyword>
<dbReference type="PANTHER" id="PTHR43047">
    <property type="entry name" value="TWO-COMPONENT HISTIDINE PROTEIN KINASE"/>
    <property type="match status" value="1"/>
</dbReference>
<evidence type="ECO:0000256" key="14">
    <source>
        <dbReference type="PROSITE-ProRule" id="PRU00169"/>
    </source>
</evidence>
<evidence type="ECO:0000256" key="5">
    <source>
        <dbReference type="ARBA" id="ARBA00022519"/>
    </source>
</evidence>
<evidence type="ECO:0000313" key="20">
    <source>
        <dbReference type="Proteomes" id="UP001597560"/>
    </source>
</evidence>
<evidence type="ECO:0000256" key="9">
    <source>
        <dbReference type="ARBA" id="ARBA00022777"/>
    </source>
</evidence>
<evidence type="ECO:0000256" key="4">
    <source>
        <dbReference type="ARBA" id="ARBA00022475"/>
    </source>
</evidence>
<accession>A0ABW6AV47</accession>
<evidence type="ECO:0000259" key="16">
    <source>
        <dbReference type="PROSITE" id="PS50109"/>
    </source>
</evidence>
<dbReference type="EMBL" id="JBHUPA010000002">
    <property type="protein sequence ID" value="MFD2961080.1"/>
    <property type="molecule type" value="Genomic_DNA"/>
</dbReference>
<comment type="subcellular location">
    <subcellularLocation>
        <location evidence="2">Cell inner membrane</location>
        <topology evidence="2">Multi-pass membrane protein</topology>
    </subcellularLocation>
</comment>
<evidence type="ECO:0000259" key="17">
    <source>
        <dbReference type="PROSITE" id="PS50110"/>
    </source>
</evidence>
<dbReference type="InterPro" id="IPR036641">
    <property type="entry name" value="HPT_dom_sf"/>
</dbReference>
<comment type="caution">
    <text evidence="19">The sequence shown here is derived from an EMBL/GenBank/DDBJ whole genome shotgun (WGS) entry which is preliminary data.</text>
</comment>
<keyword evidence="5" id="KW-0997">Cell inner membrane</keyword>
<keyword evidence="11 15" id="KW-1133">Transmembrane helix</keyword>
<comment type="catalytic activity">
    <reaction evidence="1">
        <text>ATP + protein L-histidine = ADP + protein N-phospho-L-histidine.</text>
        <dbReference type="EC" id="2.7.13.3"/>
    </reaction>
</comment>
<dbReference type="InterPro" id="IPR008207">
    <property type="entry name" value="Sig_transdc_His_kin_Hpt_dom"/>
</dbReference>
<keyword evidence="7" id="KW-0808">Transferase</keyword>
<evidence type="ECO:0000259" key="18">
    <source>
        <dbReference type="PROSITE" id="PS50894"/>
    </source>
</evidence>
<feature type="domain" description="HPt" evidence="18">
    <location>
        <begin position="800"/>
        <end position="895"/>
    </location>
</feature>
<evidence type="ECO:0000256" key="10">
    <source>
        <dbReference type="ARBA" id="ARBA00022840"/>
    </source>
</evidence>
<dbReference type="InterPro" id="IPR036890">
    <property type="entry name" value="HATPase_C_sf"/>
</dbReference>
<gene>
    <name evidence="19" type="ORF">ACFS6J_04750</name>
</gene>
<evidence type="ECO:0000256" key="2">
    <source>
        <dbReference type="ARBA" id="ARBA00004429"/>
    </source>
</evidence>
<dbReference type="SMART" id="SM00448">
    <property type="entry name" value="REC"/>
    <property type="match status" value="1"/>
</dbReference>